<dbReference type="KEGG" id="bsol:FSW04_12020"/>
<evidence type="ECO:0000256" key="4">
    <source>
        <dbReference type="ARBA" id="ARBA00022982"/>
    </source>
</evidence>
<feature type="transmembrane region" description="Helical" evidence="7">
    <location>
        <begin position="253"/>
        <end position="272"/>
    </location>
</feature>
<accession>A0A5B8U5C4</accession>
<evidence type="ECO:0000313" key="11">
    <source>
        <dbReference type="Proteomes" id="UP000321805"/>
    </source>
</evidence>
<feature type="chain" id="PRO_5023136985" evidence="8">
    <location>
        <begin position="34"/>
        <end position="275"/>
    </location>
</feature>
<evidence type="ECO:0000256" key="6">
    <source>
        <dbReference type="PROSITE-ProRule" id="PRU00433"/>
    </source>
</evidence>
<keyword evidence="7" id="KW-0812">Transmembrane</keyword>
<name>A0A5B8U5C4_9ACTN</name>
<keyword evidence="11" id="KW-1185">Reference proteome</keyword>
<dbReference type="EMBL" id="CP042430">
    <property type="protein sequence ID" value="QEC48220.1"/>
    <property type="molecule type" value="Genomic_DNA"/>
</dbReference>
<keyword evidence="2 6" id="KW-0349">Heme</keyword>
<dbReference type="GO" id="GO:0020037">
    <property type="term" value="F:heme binding"/>
    <property type="evidence" value="ECO:0007669"/>
    <property type="project" value="InterPro"/>
</dbReference>
<keyword evidence="3 6" id="KW-0479">Metal-binding</keyword>
<evidence type="ECO:0000256" key="7">
    <source>
        <dbReference type="SAM" id="Phobius"/>
    </source>
</evidence>
<feature type="domain" description="Cytochrome c" evidence="9">
    <location>
        <begin position="156"/>
        <end position="233"/>
    </location>
</feature>
<feature type="signal peptide" evidence="8">
    <location>
        <begin position="1"/>
        <end position="33"/>
    </location>
</feature>
<dbReference type="AlphaFoldDB" id="A0A5B8U5C4"/>
<dbReference type="SUPFAM" id="SSF46626">
    <property type="entry name" value="Cytochrome c"/>
    <property type="match status" value="2"/>
</dbReference>
<dbReference type="Proteomes" id="UP000321805">
    <property type="component" value="Chromosome"/>
</dbReference>
<keyword evidence="1" id="KW-0813">Transport</keyword>
<protein>
    <submittedName>
        <fullName evidence="10">C-type cytochrome</fullName>
    </submittedName>
</protein>
<evidence type="ECO:0000256" key="5">
    <source>
        <dbReference type="ARBA" id="ARBA00023004"/>
    </source>
</evidence>
<dbReference type="PROSITE" id="PS51007">
    <property type="entry name" value="CYTC"/>
    <property type="match status" value="2"/>
</dbReference>
<keyword evidence="5 6" id="KW-0408">Iron</keyword>
<keyword evidence="4" id="KW-0249">Electron transport</keyword>
<evidence type="ECO:0000256" key="1">
    <source>
        <dbReference type="ARBA" id="ARBA00022448"/>
    </source>
</evidence>
<organism evidence="10 11">
    <name type="scientific">Baekduia soli</name>
    <dbReference type="NCBI Taxonomy" id="496014"/>
    <lineage>
        <taxon>Bacteria</taxon>
        <taxon>Bacillati</taxon>
        <taxon>Actinomycetota</taxon>
        <taxon>Thermoleophilia</taxon>
        <taxon>Solirubrobacterales</taxon>
        <taxon>Baekduiaceae</taxon>
        <taxon>Baekduia</taxon>
    </lineage>
</organism>
<gene>
    <name evidence="10" type="ORF">FSW04_12020</name>
</gene>
<proteinExistence type="predicted"/>
<feature type="domain" description="Cytochrome c" evidence="9">
    <location>
        <begin position="51"/>
        <end position="143"/>
    </location>
</feature>
<evidence type="ECO:0000256" key="3">
    <source>
        <dbReference type="ARBA" id="ARBA00022723"/>
    </source>
</evidence>
<dbReference type="OrthoDB" id="9811281at2"/>
<reference evidence="10 11" key="1">
    <citation type="journal article" date="2018" name="J. Microbiol.">
        <title>Baekduia soli gen. nov., sp. nov., a novel bacterium isolated from the soil of Baekdu Mountain and proposal of a novel family name, Baekduiaceae fam. nov.</title>
        <authorList>
            <person name="An D.S."/>
            <person name="Siddiqi M.Z."/>
            <person name="Kim K.H."/>
            <person name="Yu H.S."/>
            <person name="Im W.T."/>
        </authorList>
    </citation>
    <scope>NUCLEOTIDE SEQUENCE [LARGE SCALE GENOMIC DNA]</scope>
    <source>
        <strain evidence="10 11">BR7-21</strain>
    </source>
</reference>
<evidence type="ECO:0000256" key="2">
    <source>
        <dbReference type="ARBA" id="ARBA00022617"/>
    </source>
</evidence>
<dbReference type="Pfam" id="PF00034">
    <property type="entry name" value="Cytochrom_C"/>
    <property type="match status" value="1"/>
</dbReference>
<dbReference type="Gene3D" id="1.10.760.10">
    <property type="entry name" value="Cytochrome c-like domain"/>
    <property type="match status" value="2"/>
</dbReference>
<dbReference type="InterPro" id="IPR051811">
    <property type="entry name" value="Cytochrome_c550/c551-like"/>
</dbReference>
<dbReference type="PANTHER" id="PTHR37823">
    <property type="entry name" value="CYTOCHROME C-553-LIKE"/>
    <property type="match status" value="1"/>
</dbReference>
<evidence type="ECO:0000313" key="10">
    <source>
        <dbReference type="EMBL" id="QEC48220.1"/>
    </source>
</evidence>
<dbReference type="RefSeq" id="WP_146919518.1">
    <property type="nucleotide sequence ID" value="NZ_CP042430.1"/>
</dbReference>
<dbReference type="Pfam" id="PF13442">
    <property type="entry name" value="Cytochrome_CBB3"/>
    <property type="match status" value="1"/>
</dbReference>
<dbReference type="GO" id="GO:0046872">
    <property type="term" value="F:metal ion binding"/>
    <property type="evidence" value="ECO:0007669"/>
    <property type="project" value="UniProtKB-KW"/>
</dbReference>
<sequence length="275" mass="28904">MSAARQHHRLRPRALIGGVLAVVLALGAAPAGAQPPVGIVRPDPAQERTMSPAQLGAQLFAGNCASCHGDRGQGVLPGTQPNGVGDVKAAGPSLRGVGALAVDFYLRTGYMPLGRPGAQPERSRVLLRDNEIRALITYVGSLGKGPPVPRVDVQAGNLGEGRELFTEHCAGCHQVVAQGGVVTGARVPPLEKATPQQVAEAIRIGPYLMPHFDKRQISDAQVQSIARYVQWTHSPDDAGGWGLGNLGPFSEGIVTWLVAIVVLIATCIVIAWRRT</sequence>
<keyword evidence="7" id="KW-0472">Membrane</keyword>
<dbReference type="InterPro" id="IPR036909">
    <property type="entry name" value="Cyt_c-like_dom_sf"/>
</dbReference>
<evidence type="ECO:0000259" key="9">
    <source>
        <dbReference type="PROSITE" id="PS51007"/>
    </source>
</evidence>
<keyword evidence="7" id="KW-1133">Transmembrane helix</keyword>
<evidence type="ECO:0000256" key="8">
    <source>
        <dbReference type="SAM" id="SignalP"/>
    </source>
</evidence>
<dbReference type="GO" id="GO:0009055">
    <property type="term" value="F:electron transfer activity"/>
    <property type="evidence" value="ECO:0007669"/>
    <property type="project" value="InterPro"/>
</dbReference>
<keyword evidence="8" id="KW-0732">Signal</keyword>
<dbReference type="InterPro" id="IPR009056">
    <property type="entry name" value="Cyt_c-like_dom"/>
</dbReference>
<dbReference type="PANTHER" id="PTHR37823:SF1">
    <property type="entry name" value="CYTOCHROME C-553-LIKE"/>
    <property type="match status" value="1"/>
</dbReference>